<gene>
    <name evidence="1" type="ORF">P4T90_11040</name>
</gene>
<protein>
    <recommendedName>
        <fullName evidence="3">FbpB family small basic protein</fullName>
    </recommendedName>
</protein>
<accession>A0ABU6MFZ2</accession>
<evidence type="ECO:0000313" key="2">
    <source>
        <dbReference type="Proteomes" id="UP001341444"/>
    </source>
</evidence>
<comment type="caution">
    <text evidence="1">The sequence shown here is derived from an EMBL/GenBank/DDBJ whole genome shotgun (WGS) entry which is preliminary data.</text>
</comment>
<keyword evidence="2" id="KW-1185">Reference proteome</keyword>
<organism evidence="1 2">
    <name type="scientific">Heyndrickxia acidicola</name>
    <dbReference type="NCBI Taxonomy" id="209389"/>
    <lineage>
        <taxon>Bacteria</taxon>
        <taxon>Bacillati</taxon>
        <taxon>Bacillota</taxon>
        <taxon>Bacilli</taxon>
        <taxon>Bacillales</taxon>
        <taxon>Bacillaceae</taxon>
        <taxon>Heyndrickxia</taxon>
    </lineage>
</organism>
<proteinExistence type="predicted"/>
<reference evidence="1 2" key="1">
    <citation type="submission" date="2023-03" db="EMBL/GenBank/DDBJ databases">
        <title>Bacillus Genome Sequencing.</title>
        <authorList>
            <person name="Dunlap C."/>
        </authorList>
    </citation>
    <scope>NUCLEOTIDE SEQUENCE [LARGE SCALE GENOMIC DNA]</scope>
    <source>
        <strain evidence="1 2">B-23453</strain>
    </source>
</reference>
<name>A0ABU6MFZ2_9BACI</name>
<evidence type="ECO:0008006" key="3">
    <source>
        <dbReference type="Google" id="ProtNLM"/>
    </source>
</evidence>
<sequence>MKKQNRFATYRKLVEQNKRELTEEELKQIDQKIEKRLMDRQIVQSK</sequence>
<dbReference type="EMBL" id="JARMAB010000013">
    <property type="protein sequence ID" value="MED1203607.1"/>
    <property type="molecule type" value="Genomic_DNA"/>
</dbReference>
<evidence type="ECO:0000313" key="1">
    <source>
        <dbReference type="EMBL" id="MED1203607.1"/>
    </source>
</evidence>
<dbReference type="RefSeq" id="WP_157090828.1">
    <property type="nucleotide sequence ID" value="NZ_JARMAB010000013.1"/>
</dbReference>
<dbReference type="Proteomes" id="UP001341444">
    <property type="component" value="Unassembled WGS sequence"/>
</dbReference>